<reference evidence="1" key="1">
    <citation type="submission" date="2018-06" db="EMBL/GenBank/DDBJ databases">
        <authorList>
            <person name="Zhirakovskaya E."/>
        </authorList>
    </citation>
    <scope>NUCLEOTIDE SEQUENCE</scope>
</reference>
<name>A0A3B0SC85_9ZZZZ</name>
<evidence type="ECO:0000313" key="1">
    <source>
        <dbReference type="EMBL" id="VAV98218.1"/>
    </source>
</evidence>
<accession>A0A3B0SC85</accession>
<dbReference type="InterPro" id="IPR036412">
    <property type="entry name" value="HAD-like_sf"/>
</dbReference>
<sequence>MPPPLYTQSVIACIWDFDKTLIPGNMQGPLFVEYGVDEAEFWGEVEALVDFHANRGEILGRDMAYLLHILTYVERGIFKNLTNAKLKQLGAELVPVLGMPEFMDVARKRVEGNPEFAKEGITVEHYIVSTGIRPMIEGSTFAGHIDEIWANTFVASEAGPGYLDRLDVAAEGDDVIKHVGLFIGNTSKTRALFEINKGVNTSPQLDVNARMTEEQRRVPLRNMIYIADGPSDVPVFSILNTNGGKTLGVYNLEPSNNYKQVKELADQGRIQGLAEADFREGEGAYLWMVDSIDQIAYEITESKQRALAAIKSPPGHA</sequence>
<dbReference type="InterPro" id="IPR023214">
    <property type="entry name" value="HAD_sf"/>
</dbReference>
<dbReference type="SUPFAM" id="SSF56784">
    <property type="entry name" value="HAD-like"/>
    <property type="match status" value="1"/>
</dbReference>
<dbReference type="Gene3D" id="3.40.50.1000">
    <property type="entry name" value="HAD superfamily/HAD-like"/>
    <property type="match status" value="1"/>
</dbReference>
<dbReference type="EMBL" id="UOEK01000134">
    <property type="protein sequence ID" value="VAV98218.1"/>
    <property type="molecule type" value="Genomic_DNA"/>
</dbReference>
<gene>
    <name evidence="1" type="ORF">MNBD_ACTINO02-2862</name>
</gene>
<dbReference type="Pfam" id="PF12710">
    <property type="entry name" value="HAD"/>
    <property type="match status" value="1"/>
</dbReference>
<proteinExistence type="predicted"/>
<organism evidence="1">
    <name type="scientific">hydrothermal vent metagenome</name>
    <dbReference type="NCBI Taxonomy" id="652676"/>
    <lineage>
        <taxon>unclassified sequences</taxon>
        <taxon>metagenomes</taxon>
        <taxon>ecological metagenomes</taxon>
    </lineage>
</organism>
<dbReference type="AlphaFoldDB" id="A0A3B0SC85"/>
<protein>
    <recommendedName>
        <fullName evidence="2">Haloacid dehalogenase-like hydrolase</fullName>
    </recommendedName>
</protein>
<evidence type="ECO:0008006" key="2">
    <source>
        <dbReference type="Google" id="ProtNLM"/>
    </source>
</evidence>